<evidence type="ECO:0000256" key="5">
    <source>
        <dbReference type="ARBA" id="ARBA00022777"/>
    </source>
</evidence>
<dbReference type="FunFam" id="1.10.510.10:FF:000043">
    <property type="entry name" value="probable serine/threonine-protein kinase At1g54610"/>
    <property type="match status" value="1"/>
</dbReference>
<dbReference type="GO" id="GO:0005524">
    <property type="term" value="F:ATP binding"/>
    <property type="evidence" value="ECO:0007669"/>
    <property type="project" value="UniProtKB-UniRule"/>
</dbReference>
<evidence type="ECO:0000256" key="2">
    <source>
        <dbReference type="ARBA" id="ARBA00022527"/>
    </source>
</evidence>
<evidence type="ECO:0000256" key="6">
    <source>
        <dbReference type="ARBA" id="ARBA00022840"/>
    </source>
</evidence>
<dbReference type="InterPro" id="IPR050108">
    <property type="entry name" value="CDK"/>
</dbReference>
<keyword evidence="11" id="KW-1185">Reference proteome</keyword>
<dbReference type="SMART" id="SM00220">
    <property type="entry name" value="S_TKc"/>
    <property type="match status" value="1"/>
</dbReference>
<evidence type="ECO:0000259" key="9">
    <source>
        <dbReference type="PROSITE" id="PS50011"/>
    </source>
</evidence>
<evidence type="ECO:0000256" key="4">
    <source>
        <dbReference type="ARBA" id="ARBA00022741"/>
    </source>
</evidence>
<keyword evidence="2" id="KW-0723">Serine/threonine-protein kinase</keyword>
<dbReference type="Gene3D" id="3.30.200.20">
    <property type="entry name" value="Phosphorylase Kinase, domain 1"/>
    <property type="match status" value="1"/>
</dbReference>
<comment type="similarity">
    <text evidence="1">Belongs to the protein kinase superfamily. CMGC Ser/Thr protein kinase family. CDC2/CDKX subfamily.</text>
</comment>
<dbReference type="InterPro" id="IPR017441">
    <property type="entry name" value="Protein_kinase_ATP_BS"/>
</dbReference>
<dbReference type="GO" id="GO:0000307">
    <property type="term" value="C:cyclin-dependent protein kinase holoenzyme complex"/>
    <property type="evidence" value="ECO:0007669"/>
    <property type="project" value="TreeGrafter"/>
</dbReference>
<evidence type="ECO:0000313" key="10">
    <source>
        <dbReference type="EMBL" id="CAI9089392.1"/>
    </source>
</evidence>
<gene>
    <name evidence="10" type="ORF">OLC1_LOCUS1743</name>
</gene>
<feature type="region of interest" description="Disordered" evidence="8">
    <location>
        <begin position="1"/>
        <end position="29"/>
    </location>
</feature>
<organism evidence="10 11">
    <name type="scientific">Oldenlandia corymbosa var. corymbosa</name>
    <dbReference type="NCBI Taxonomy" id="529605"/>
    <lineage>
        <taxon>Eukaryota</taxon>
        <taxon>Viridiplantae</taxon>
        <taxon>Streptophyta</taxon>
        <taxon>Embryophyta</taxon>
        <taxon>Tracheophyta</taxon>
        <taxon>Spermatophyta</taxon>
        <taxon>Magnoliopsida</taxon>
        <taxon>eudicotyledons</taxon>
        <taxon>Gunneridae</taxon>
        <taxon>Pentapetalae</taxon>
        <taxon>asterids</taxon>
        <taxon>lamiids</taxon>
        <taxon>Gentianales</taxon>
        <taxon>Rubiaceae</taxon>
        <taxon>Rubioideae</taxon>
        <taxon>Spermacoceae</taxon>
        <taxon>Hedyotis-Oldenlandia complex</taxon>
        <taxon>Oldenlandia</taxon>
    </lineage>
</organism>
<keyword evidence="4 7" id="KW-0547">Nucleotide-binding</keyword>
<dbReference type="SUPFAM" id="SSF56112">
    <property type="entry name" value="Protein kinase-like (PK-like)"/>
    <property type="match status" value="1"/>
</dbReference>
<dbReference type="Proteomes" id="UP001161247">
    <property type="component" value="Chromosome 1"/>
</dbReference>
<dbReference type="PROSITE" id="PS50011">
    <property type="entry name" value="PROTEIN_KINASE_DOM"/>
    <property type="match status" value="1"/>
</dbReference>
<dbReference type="Gene3D" id="1.10.510.10">
    <property type="entry name" value="Transferase(Phosphotransferase) domain 1"/>
    <property type="match status" value="1"/>
</dbReference>
<dbReference type="GO" id="GO:0008353">
    <property type="term" value="F:RNA polymerase II CTD heptapeptide repeat kinase activity"/>
    <property type="evidence" value="ECO:0007669"/>
    <property type="project" value="TreeGrafter"/>
</dbReference>
<evidence type="ECO:0000256" key="8">
    <source>
        <dbReference type="SAM" id="MobiDB-lite"/>
    </source>
</evidence>
<dbReference type="Pfam" id="PF00069">
    <property type="entry name" value="Pkinase"/>
    <property type="match status" value="1"/>
</dbReference>
<dbReference type="FunFam" id="3.30.200.20:FF:000021">
    <property type="entry name" value="probable serine/threonine-protein kinase At1g54610"/>
    <property type="match status" value="1"/>
</dbReference>
<dbReference type="PROSITE" id="PS00107">
    <property type="entry name" value="PROTEIN_KINASE_ATP"/>
    <property type="match status" value="1"/>
</dbReference>
<dbReference type="PROSITE" id="PS00108">
    <property type="entry name" value="PROTEIN_KINASE_ST"/>
    <property type="match status" value="1"/>
</dbReference>
<name>A0AAV1C1Y5_OLDCO</name>
<evidence type="ECO:0000256" key="7">
    <source>
        <dbReference type="PROSITE-ProRule" id="PRU10141"/>
    </source>
</evidence>
<dbReference type="GO" id="GO:0005634">
    <property type="term" value="C:nucleus"/>
    <property type="evidence" value="ECO:0007669"/>
    <property type="project" value="TreeGrafter"/>
</dbReference>
<dbReference type="EMBL" id="OX459118">
    <property type="protein sequence ID" value="CAI9089392.1"/>
    <property type="molecule type" value="Genomic_DNA"/>
</dbReference>
<feature type="binding site" evidence="7">
    <location>
        <position position="161"/>
    </location>
    <ligand>
        <name>ATP</name>
        <dbReference type="ChEBI" id="CHEBI:30616"/>
    </ligand>
</feature>
<evidence type="ECO:0000256" key="1">
    <source>
        <dbReference type="ARBA" id="ARBA00006485"/>
    </source>
</evidence>
<feature type="region of interest" description="Disordered" evidence="8">
    <location>
        <begin position="484"/>
        <end position="541"/>
    </location>
</feature>
<proteinExistence type="inferred from homology"/>
<dbReference type="InterPro" id="IPR000719">
    <property type="entry name" value="Prot_kinase_dom"/>
</dbReference>
<keyword evidence="5" id="KW-0418">Kinase</keyword>
<protein>
    <submittedName>
        <fullName evidence="10">OLC1v1023959C2</fullName>
    </submittedName>
</protein>
<dbReference type="CDD" id="cd07840">
    <property type="entry name" value="STKc_CDK9_like"/>
    <property type="match status" value="1"/>
</dbReference>
<keyword evidence="3" id="KW-0808">Transferase</keyword>
<keyword evidence="6 7" id="KW-0067">ATP-binding</keyword>
<dbReference type="InterPro" id="IPR011009">
    <property type="entry name" value="Kinase-like_dom_sf"/>
</dbReference>
<evidence type="ECO:0000313" key="11">
    <source>
        <dbReference type="Proteomes" id="UP001161247"/>
    </source>
</evidence>
<dbReference type="GO" id="GO:0032968">
    <property type="term" value="P:positive regulation of transcription elongation by RNA polymerase II"/>
    <property type="evidence" value="ECO:0007669"/>
    <property type="project" value="TreeGrafter"/>
</dbReference>
<dbReference type="InterPro" id="IPR008271">
    <property type="entry name" value="Ser/Thr_kinase_AS"/>
</dbReference>
<feature type="domain" description="Protein kinase" evidence="9">
    <location>
        <begin position="132"/>
        <end position="414"/>
    </location>
</feature>
<dbReference type="PANTHER" id="PTHR24056:SF380">
    <property type="entry name" value="PROTEIN KINASE DOMAIN-CONTAINING PROTEIN"/>
    <property type="match status" value="1"/>
</dbReference>
<feature type="region of interest" description="Disordered" evidence="8">
    <location>
        <begin position="603"/>
        <end position="653"/>
    </location>
</feature>
<evidence type="ECO:0000256" key="3">
    <source>
        <dbReference type="ARBA" id="ARBA00022679"/>
    </source>
</evidence>
<dbReference type="AlphaFoldDB" id="A0AAV1C1Y5"/>
<feature type="compositionally biased region" description="Basic and acidic residues" evidence="8">
    <location>
        <begin position="512"/>
        <end position="529"/>
    </location>
</feature>
<reference evidence="10" key="1">
    <citation type="submission" date="2023-03" db="EMBL/GenBank/DDBJ databases">
        <authorList>
            <person name="Julca I."/>
        </authorList>
    </citation>
    <scope>NUCLEOTIDE SEQUENCE</scope>
</reference>
<accession>A0AAV1C1Y5</accession>
<dbReference type="PANTHER" id="PTHR24056">
    <property type="entry name" value="CELL DIVISION PROTEIN KINASE"/>
    <property type="match status" value="1"/>
</dbReference>
<sequence>MGNLCGKPPALVKDSEETPRGRKLVRASSELDVTRRIGSKGQESFRVNKKFSSGEIIPQKIHLKPNASRKVRDDPYEKNREYSGILVYNHPGAGVIPKASEGELIAAGWPSWLASAAGEAIVGWIPRKADTFERLDKIGQGTYSSVYKARDVTHNKLVALKRVRFDNTDVESVKFMAREILILRRLNHPNIIKLEGLVTSSTSSSLHLVFEYMEHDLTGLASRPEIKFTEPQVKCYMKQLLSGLDHCHSHGVLHRDIKGPNLLLDNNGVLKISDFGLATFFDRNRDIPLTSRVVTLWYRPLELLLGASHYGAAVDLWSAGCILGELYNGQPIMPGRTEVEQIHKIFKLCGSPSEDYWMKAKIPKDFKPSLPYKCRLAEAFRDFPAPAVRLMEVLLSIDPAQRGSAAMALRSEYFKTEPFACDPSSLPKYPPSKEFDAKLRDEDAKRRAALRVEGHKVDSETRGLKDMRDAPVVPADAYITSTMQRRHGHPNPRSRSGILKPHSDEAAVDPPRLLKDAKETSKPMVEHPHQRTTSFSGPLGPGGWSVSGKKYEDVTFVSRNNLSTLSGLVATRTLASEDSREKLSRDKLRPSYTVKENHFQESLKSSGESVVKQDQRHRIQNVSSSRYTETEKATKGPVAYGHPSKGSKIHFSGPLGVPPNKVDQMLKEHDRQIQEAARRTRLDKTRINRNDVQHMQTTTNALYTSSYKAR</sequence>